<comment type="subcellular location">
    <subcellularLocation>
        <location evidence="1">Cell membrane</location>
        <topology evidence="1">Multi-pass membrane protein</topology>
    </subcellularLocation>
</comment>
<proteinExistence type="predicted"/>
<keyword evidence="4 8" id="KW-0812">Transmembrane</keyword>
<keyword evidence="3" id="KW-1003">Cell membrane</keyword>
<feature type="transmembrane region" description="Helical" evidence="8">
    <location>
        <begin position="78"/>
        <end position="102"/>
    </location>
</feature>
<dbReference type="InterPro" id="IPR020846">
    <property type="entry name" value="MFS_dom"/>
</dbReference>
<dbReference type="AlphaFoldDB" id="A0A1T5KVD3"/>
<protein>
    <submittedName>
        <fullName evidence="10">Predicted arabinose efflux permease, MFS family</fullName>
    </submittedName>
</protein>
<feature type="transmembrane region" description="Helical" evidence="8">
    <location>
        <begin position="180"/>
        <end position="205"/>
    </location>
</feature>
<keyword evidence="5 8" id="KW-1133">Transmembrane helix</keyword>
<dbReference type="CDD" id="cd17369">
    <property type="entry name" value="MFS_ShiA_like"/>
    <property type="match status" value="1"/>
</dbReference>
<feature type="transmembrane region" description="Helical" evidence="8">
    <location>
        <begin position="114"/>
        <end position="132"/>
    </location>
</feature>
<feature type="region of interest" description="Disordered" evidence="7">
    <location>
        <begin position="1"/>
        <end position="33"/>
    </location>
</feature>
<feature type="transmembrane region" description="Helical" evidence="8">
    <location>
        <begin position="217"/>
        <end position="234"/>
    </location>
</feature>
<dbReference type="RefSeq" id="WP_079728567.1">
    <property type="nucleotide sequence ID" value="NZ_FUZP01000003.1"/>
</dbReference>
<dbReference type="PROSITE" id="PS50850">
    <property type="entry name" value="MFS"/>
    <property type="match status" value="1"/>
</dbReference>
<evidence type="ECO:0000256" key="8">
    <source>
        <dbReference type="SAM" id="Phobius"/>
    </source>
</evidence>
<feature type="transmembrane region" description="Helical" evidence="8">
    <location>
        <begin position="333"/>
        <end position="352"/>
    </location>
</feature>
<dbReference type="PROSITE" id="PS00217">
    <property type="entry name" value="SUGAR_TRANSPORT_2"/>
    <property type="match status" value="1"/>
</dbReference>
<dbReference type="InterPro" id="IPR005829">
    <property type="entry name" value="Sugar_transporter_CS"/>
</dbReference>
<sequence>MDTPTPHPDSSRNTPGTTAAAAPTPPEHSLPTVSGSDAARIARAAFVGTALEWYDYFLFGTAAALVFNRLFFTELDATAATLAAFATFGVGFAARPIGALLFGYIGDKYGRRPALLTTIVMIGCATGLIGFLPDFGSIGLAAPIMLAVLRLLQGLAVGGEWGGAVTIAVEHAPLEKRGRFAALVQIGSPVGTLVSSGAFALALLLPPDVFDAWGWRLPFLAAFPLLGVALYIRLKVEESPIFQDLVKQEQRSRIPAVDVFRKAGGRLLVAIAAAMLGVGGFYMITTFVVSYGTNTLGVDRGVMVNATLVAAAFQIVVTVFAGRLGEKFGAGRMTVIGGLLTAVAAFPMFWLIDTKNPLAIIVAVTVGIAIVTIAYAVTGALLTELFPPELRYSGVALGYNIAGALTGFLPLIATAFLAASGNASWSAALILIVISLITVLGGALGERLRITDKAIVE</sequence>
<feature type="transmembrane region" description="Helical" evidence="8">
    <location>
        <begin position="358"/>
        <end position="382"/>
    </location>
</feature>
<evidence type="ECO:0000256" key="6">
    <source>
        <dbReference type="ARBA" id="ARBA00023136"/>
    </source>
</evidence>
<evidence type="ECO:0000259" key="9">
    <source>
        <dbReference type="PROSITE" id="PS50850"/>
    </source>
</evidence>
<dbReference type="OrthoDB" id="8953821at2"/>
<dbReference type="STRING" id="123320.SAMN06309945_2532"/>
<feature type="transmembrane region" description="Helical" evidence="8">
    <location>
        <begin position="53"/>
        <end position="72"/>
    </location>
</feature>
<keyword evidence="6 8" id="KW-0472">Membrane</keyword>
<evidence type="ECO:0000256" key="2">
    <source>
        <dbReference type="ARBA" id="ARBA00022448"/>
    </source>
</evidence>
<dbReference type="InterPro" id="IPR011701">
    <property type="entry name" value="MFS"/>
</dbReference>
<dbReference type="Gene3D" id="1.20.1250.20">
    <property type="entry name" value="MFS general substrate transporter like domains"/>
    <property type="match status" value="2"/>
</dbReference>
<feature type="transmembrane region" description="Helical" evidence="8">
    <location>
        <begin position="394"/>
        <end position="419"/>
    </location>
</feature>
<dbReference type="Proteomes" id="UP000190857">
    <property type="component" value="Unassembled WGS sequence"/>
</dbReference>
<evidence type="ECO:0000256" key="7">
    <source>
        <dbReference type="SAM" id="MobiDB-lite"/>
    </source>
</evidence>
<accession>A0A1T5KVD3</accession>
<evidence type="ECO:0000256" key="4">
    <source>
        <dbReference type="ARBA" id="ARBA00022692"/>
    </source>
</evidence>
<reference evidence="10 11" key="1">
    <citation type="submission" date="2017-02" db="EMBL/GenBank/DDBJ databases">
        <authorList>
            <person name="Peterson S.W."/>
        </authorList>
    </citation>
    <scope>NUCLEOTIDE SEQUENCE [LARGE SCALE GENOMIC DNA]</scope>
    <source>
        <strain evidence="10 11">VKM Ac-2059</strain>
    </source>
</reference>
<evidence type="ECO:0000256" key="1">
    <source>
        <dbReference type="ARBA" id="ARBA00004651"/>
    </source>
</evidence>
<dbReference type="GO" id="GO:0005886">
    <property type="term" value="C:plasma membrane"/>
    <property type="evidence" value="ECO:0007669"/>
    <property type="project" value="UniProtKB-SubCell"/>
</dbReference>
<evidence type="ECO:0000313" key="11">
    <source>
        <dbReference type="Proteomes" id="UP000190857"/>
    </source>
</evidence>
<feature type="transmembrane region" description="Helical" evidence="8">
    <location>
        <begin position="425"/>
        <end position="444"/>
    </location>
</feature>
<feature type="domain" description="Major facilitator superfamily (MFS) profile" evidence="9">
    <location>
        <begin position="41"/>
        <end position="453"/>
    </location>
</feature>
<evidence type="ECO:0000256" key="3">
    <source>
        <dbReference type="ARBA" id="ARBA00022475"/>
    </source>
</evidence>
<feature type="transmembrane region" description="Helical" evidence="8">
    <location>
        <begin position="267"/>
        <end position="290"/>
    </location>
</feature>
<keyword evidence="11" id="KW-1185">Reference proteome</keyword>
<dbReference type="SUPFAM" id="SSF103473">
    <property type="entry name" value="MFS general substrate transporter"/>
    <property type="match status" value="1"/>
</dbReference>
<dbReference type="GO" id="GO:0022857">
    <property type="term" value="F:transmembrane transporter activity"/>
    <property type="evidence" value="ECO:0007669"/>
    <property type="project" value="InterPro"/>
</dbReference>
<feature type="transmembrane region" description="Helical" evidence="8">
    <location>
        <begin position="138"/>
        <end position="159"/>
    </location>
</feature>
<evidence type="ECO:0000313" key="10">
    <source>
        <dbReference type="EMBL" id="SKC67610.1"/>
    </source>
</evidence>
<dbReference type="Pfam" id="PF07690">
    <property type="entry name" value="MFS_1"/>
    <property type="match status" value="1"/>
</dbReference>
<name>A0A1T5KVD3_9MICO</name>
<dbReference type="PANTHER" id="PTHR43045:SF1">
    <property type="entry name" value="SHIKIMATE TRANSPORTER"/>
    <property type="match status" value="1"/>
</dbReference>
<feature type="transmembrane region" description="Helical" evidence="8">
    <location>
        <begin position="302"/>
        <end position="321"/>
    </location>
</feature>
<gene>
    <name evidence="10" type="ORF">SAMN06309945_2532</name>
</gene>
<organism evidence="10 11">
    <name type="scientific">Okibacterium fritillariae</name>
    <dbReference type="NCBI Taxonomy" id="123320"/>
    <lineage>
        <taxon>Bacteria</taxon>
        <taxon>Bacillati</taxon>
        <taxon>Actinomycetota</taxon>
        <taxon>Actinomycetes</taxon>
        <taxon>Micrococcales</taxon>
        <taxon>Microbacteriaceae</taxon>
        <taxon>Okibacterium</taxon>
    </lineage>
</organism>
<dbReference type="InterPro" id="IPR036259">
    <property type="entry name" value="MFS_trans_sf"/>
</dbReference>
<dbReference type="PANTHER" id="PTHR43045">
    <property type="entry name" value="SHIKIMATE TRANSPORTER"/>
    <property type="match status" value="1"/>
</dbReference>
<dbReference type="EMBL" id="FUZP01000003">
    <property type="protein sequence ID" value="SKC67610.1"/>
    <property type="molecule type" value="Genomic_DNA"/>
</dbReference>
<keyword evidence="2" id="KW-0813">Transport</keyword>
<evidence type="ECO:0000256" key="5">
    <source>
        <dbReference type="ARBA" id="ARBA00022989"/>
    </source>
</evidence>